<dbReference type="AlphaFoldDB" id="A0A242JZU6"/>
<evidence type="ECO:0000313" key="4">
    <source>
        <dbReference type="EMBL" id="OTP10931.1"/>
    </source>
</evidence>
<dbReference type="PANTHER" id="PTHR30185">
    <property type="entry name" value="CRYPTIC BETA-GLUCOSIDE BGL OPERON ANTITERMINATOR"/>
    <property type="match status" value="1"/>
</dbReference>
<gene>
    <name evidence="4" type="ORF">A5844_001065</name>
</gene>
<dbReference type="EMBL" id="NGMO01000002">
    <property type="protein sequence ID" value="OTP10931.1"/>
    <property type="molecule type" value="Genomic_DNA"/>
</dbReference>
<comment type="caution">
    <text evidence="4">The sequence shown here is derived from an EMBL/GenBank/DDBJ whole genome shotgun (WGS) entry which is preliminary data.</text>
</comment>
<evidence type="ECO:0000256" key="2">
    <source>
        <dbReference type="ARBA" id="ARBA00023163"/>
    </source>
</evidence>
<dbReference type="InterPro" id="IPR007737">
    <property type="entry name" value="Mga_HTH"/>
</dbReference>
<evidence type="ECO:0000256" key="1">
    <source>
        <dbReference type="ARBA" id="ARBA00023015"/>
    </source>
</evidence>
<keyword evidence="1" id="KW-0805">Transcription regulation</keyword>
<reference evidence="4 5" key="1">
    <citation type="submission" date="2017-05" db="EMBL/GenBank/DDBJ databases">
        <title>The Genome Sequence of Enterococcus sp. 10A9_DIV0425.</title>
        <authorList>
            <consortium name="The Broad Institute Genomics Platform"/>
            <consortium name="The Broad Institute Genomic Center for Infectious Diseases"/>
            <person name="Earl A."/>
            <person name="Manson A."/>
            <person name="Schwartman J."/>
            <person name="Gilmore M."/>
            <person name="Abouelleil A."/>
            <person name="Cao P."/>
            <person name="Chapman S."/>
            <person name="Cusick C."/>
            <person name="Shea T."/>
            <person name="Young S."/>
            <person name="Neafsey D."/>
            <person name="Nusbaum C."/>
            <person name="Birren B."/>
        </authorList>
    </citation>
    <scope>NUCLEOTIDE SEQUENCE [LARGE SCALE GENOMIC DNA]</scope>
    <source>
        <strain evidence="4 5">10A9_DIV0425</strain>
    </source>
</reference>
<proteinExistence type="predicted"/>
<dbReference type="Pfam" id="PF05043">
    <property type="entry name" value="Mga"/>
    <property type="match status" value="1"/>
</dbReference>
<dbReference type="STRING" id="1987383.A5844_001065"/>
<keyword evidence="2" id="KW-0804">Transcription</keyword>
<evidence type="ECO:0000313" key="5">
    <source>
        <dbReference type="Proteomes" id="UP000194933"/>
    </source>
</evidence>
<dbReference type="Proteomes" id="UP000194933">
    <property type="component" value="Unassembled WGS sequence"/>
</dbReference>
<dbReference type="InterPro" id="IPR050661">
    <property type="entry name" value="BglG_antiterminators"/>
</dbReference>
<organism evidence="4 5">
    <name type="scientific">Candidatus Enterococcus wittei</name>
    <dbReference type="NCBI Taxonomy" id="1987383"/>
    <lineage>
        <taxon>Bacteria</taxon>
        <taxon>Bacillati</taxon>
        <taxon>Bacillota</taxon>
        <taxon>Bacilli</taxon>
        <taxon>Lactobacillales</taxon>
        <taxon>Enterococcaceae</taxon>
        <taxon>Enterococcus</taxon>
    </lineage>
</organism>
<feature type="domain" description="Mga helix-turn-helix" evidence="3">
    <location>
        <begin position="93"/>
        <end position="176"/>
    </location>
</feature>
<accession>A0A242JZU6</accession>
<keyword evidence="5" id="KW-1185">Reference proteome</keyword>
<protein>
    <recommendedName>
        <fullName evidence="3">Mga helix-turn-helix domain-containing protein</fullName>
    </recommendedName>
</protein>
<name>A0A242JZU6_9ENTE</name>
<sequence>MRLLKFGGNLMLEDLPLALNSSESFLRRMKILQLLSLHPEGLASKDLADACQSTKPTILNDIEKLKLDLPNEYVQLRKTSRGPICLKYLLPVSVEVLITLFMQKTTVFHIMEDCLHHRLFSVTKMEERLHISRSTFFDTVKHMNHVLKDFRVQIGTNPVSFIGKEEDIRYVCLIFFRYFGDSTLLLPDSDQMTQALIKQYHQYVEKPLHFNHYQVSVFLSIAILRWRKKQYIQLSPQKEVELSSYVDGDMLNQWLPSFYQAYGGTLPSREVLWFAIAILQQISYSDAYDHNEVKTSYAFHRQEQLTKQRAEIDTFFKKVFSEKKTINTKKMEAFLLNNICLSKLSDHYQQVRPTIRDLVLTTHRNVYQLYLDNLHQVPKGSSLDFSHKEDIAVTLTFLHLDAFRALNSERKKVYALFAFWGGNGLDQYLTNVCKDVLPKDVVTDFFYDRVITYETALKRKPDLIVCNYNLVDLHQIRRDCCPVIRISTIPTMVDWAIVRDTLISLQKPQEDLMKYMDIFPLHF</sequence>
<dbReference type="PANTHER" id="PTHR30185:SF18">
    <property type="entry name" value="TRANSCRIPTIONAL REGULATOR MTLR"/>
    <property type="match status" value="1"/>
</dbReference>
<evidence type="ECO:0000259" key="3">
    <source>
        <dbReference type="Pfam" id="PF05043"/>
    </source>
</evidence>